<dbReference type="EMBL" id="MCGR01000028">
    <property type="protein sequence ID" value="ORY78886.1"/>
    <property type="molecule type" value="Genomic_DNA"/>
</dbReference>
<evidence type="ECO:0008006" key="3">
    <source>
        <dbReference type="Google" id="ProtNLM"/>
    </source>
</evidence>
<keyword evidence="2" id="KW-1185">Reference proteome</keyword>
<evidence type="ECO:0000313" key="1">
    <source>
        <dbReference type="EMBL" id="ORY78886.1"/>
    </source>
</evidence>
<reference evidence="1 2" key="1">
    <citation type="submission" date="2016-07" db="EMBL/GenBank/DDBJ databases">
        <title>Pervasive Adenine N6-methylation of Active Genes in Fungi.</title>
        <authorList>
            <consortium name="DOE Joint Genome Institute"/>
            <person name="Mondo S.J."/>
            <person name="Dannebaum R.O."/>
            <person name="Kuo R.C."/>
            <person name="Labutti K."/>
            <person name="Haridas S."/>
            <person name="Kuo A."/>
            <person name="Salamov A."/>
            <person name="Ahrendt S.R."/>
            <person name="Lipzen A."/>
            <person name="Sullivan W."/>
            <person name="Andreopoulos W.B."/>
            <person name="Clum A."/>
            <person name="Lindquist E."/>
            <person name="Daum C."/>
            <person name="Ramamoorthy G.K."/>
            <person name="Gryganskyi A."/>
            <person name="Culley D."/>
            <person name="Magnuson J.K."/>
            <person name="James T.Y."/>
            <person name="O'Malley M.A."/>
            <person name="Stajich J.E."/>
            <person name="Spatafora J.W."/>
            <person name="Visel A."/>
            <person name="Grigoriev I.V."/>
        </authorList>
    </citation>
    <scope>NUCLEOTIDE SEQUENCE [LARGE SCALE GENOMIC DNA]</scope>
    <source>
        <strain evidence="1 2">62-1032</strain>
    </source>
</reference>
<name>A0A1Y2F6B8_9BASI</name>
<dbReference type="Gene3D" id="3.80.10.10">
    <property type="entry name" value="Ribonuclease Inhibitor"/>
    <property type="match status" value="1"/>
</dbReference>
<comment type="caution">
    <text evidence="1">The sequence shown here is derived from an EMBL/GenBank/DDBJ whole genome shotgun (WGS) entry which is preliminary data.</text>
</comment>
<dbReference type="InterPro" id="IPR032675">
    <property type="entry name" value="LRR_dom_sf"/>
</dbReference>
<organism evidence="1 2">
    <name type="scientific">Leucosporidium creatinivorum</name>
    <dbReference type="NCBI Taxonomy" id="106004"/>
    <lineage>
        <taxon>Eukaryota</taxon>
        <taxon>Fungi</taxon>
        <taxon>Dikarya</taxon>
        <taxon>Basidiomycota</taxon>
        <taxon>Pucciniomycotina</taxon>
        <taxon>Microbotryomycetes</taxon>
        <taxon>Leucosporidiales</taxon>
        <taxon>Leucosporidium</taxon>
    </lineage>
</organism>
<sequence length="338" mass="37523">MAVIQDLPPELLRRILELLSEDGHPESEFCSTSLVARAWRQPSHELRLYTNDLSGLVCCTPPCVVRQTEARAFREVFIVADTAEKILNVLREHKSAVRAMAVAGVPFLPLPDFGTIEFELLSGLRRLSVTGFFTGHPTIPPCHTLQLKALELLTEDLPSPTFLDSLLGAAPCLTHLDLSVESREGPFSEGFIDALQTITPQLRHLTLTSRTTPVGSTSATFSDLLRVLASSTSLRSIELCPDTPASLKKLLAALVAPLAVLETHSIDWWTEGPNSIAELVAVLQLPSLSELKRWRLVEHGRLESLSSNSGRIQWEDACRARGVEPRDHRRFFTDRYYT</sequence>
<gene>
    <name evidence="1" type="ORF">BCR35DRAFT_304908</name>
</gene>
<accession>A0A1Y2F6B8</accession>
<proteinExistence type="predicted"/>
<dbReference type="OrthoDB" id="3023040at2759"/>
<dbReference type="Gene3D" id="1.20.1280.50">
    <property type="match status" value="1"/>
</dbReference>
<protein>
    <recommendedName>
        <fullName evidence="3">F-box domain-containing protein</fullName>
    </recommendedName>
</protein>
<dbReference type="AlphaFoldDB" id="A0A1Y2F6B8"/>
<evidence type="ECO:0000313" key="2">
    <source>
        <dbReference type="Proteomes" id="UP000193467"/>
    </source>
</evidence>
<dbReference type="SUPFAM" id="SSF52047">
    <property type="entry name" value="RNI-like"/>
    <property type="match status" value="1"/>
</dbReference>
<dbReference type="Proteomes" id="UP000193467">
    <property type="component" value="Unassembled WGS sequence"/>
</dbReference>
<dbReference type="InParanoid" id="A0A1Y2F6B8"/>